<dbReference type="SUPFAM" id="SSF158446">
    <property type="entry name" value="IVS-encoded protein-like"/>
    <property type="match status" value="1"/>
</dbReference>
<dbReference type="OrthoDB" id="9811959at2"/>
<accession>A0A5C6V9J8</accession>
<dbReference type="RefSeq" id="WP_147014149.1">
    <property type="nucleotide sequence ID" value="NZ_VORB01000004.1"/>
</dbReference>
<proteinExistence type="predicted"/>
<dbReference type="InterPro" id="IPR036583">
    <property type="entry name" value="23S_rRNA_IVS_sf"/>
</dbReference>
<dbReference type="PANTHER" id="PTHR38471">
    <property type="entry name" value="FOUR HELIX BUNDLE PROTEIN"/>
    <property type="match status" value="1"/>
</dbReference>
<sequence>MSSHKNLRVYQESMDYVTKIYEITKTYPNSELFGLTSQTRRACVSIPLNISEGASRGSTKDFCRFLRYSLSSTSEIDTALTIAKNIELIDEKQLNELIIDLVSLRKKLMALINSLEKKLSG</sequence>
<organism evidence="1 2">
    <name type="scientific">Luteibaculum oceani</name>
    <dbReference type="NCBI Taxonomy" id="1294296"/>
    <lineage>
        <taxon>Bacteria</taxon>
        <taxon>Pseudomonadati</taxon>
        <taxon>Bacteroidota</taxon>
        <taxon>Flavobacteriia</taxon>
        <taxon>Flavobacteriales</taxon>
        <taxon>Luteibaculaceae</taxon>
        <taxon>Luteibaculum</taxon>
    </lineage>
</organism>
<comment type="caution">
    <text evidence="1">The sequence shown here is derived from an EMBL/GenBank/DDBJ whole genome shotgun (WGS) entry which is preliminary data.</text>
</comment>
<dbReference type="NCBIfam" id="TIGR02436">
    <property type="entry name" value="four helix bundle protein"/>
    <property type="match status" value="1"/>
</dbReference>
<dbReference type="PANTHER" id="PTHR38471:SF2">
    <property type="entry name" value="FOUR HELIX BUNDLE PROTEIN"/>
    <property type="match status" value="1"/>
</dbReference>
<dbReference type="EMBL" id="VORB01000004">
    <property type="protein sequence ID" value="TXC81420.1"/>
    <property type="molecule type" value="Genomic_DNA"/>
</dbReference>
<dbReference type="Proteomes" id="UP000321168">
    <property type="component" value="Unassembled WGS sequence"/>
</dbReference>
<evidence type="ECO:0000313" key="2">
    <source>
        <dbReference type="Proteomes" id="UP000321168"/>
    </source>
</evidence>
<dbReference type="Gene3D" id="1.20.1440.60">
    <property type="entry name" value="23S rRNA-intervening sequence"/>
    <property type="match status" value="1"/>
</dbReference>
<gene>
    <name evidence="1" type="ORF">FRX97_05285</name>
</gene>
<dbReference type="CDD" id="cd16377">
    <property type="entry name" value="23S_rRNA_IVP_like"/>
    <property type="match status" value="1"/>
</dbReference>
<name>A0A5C6V9J8_9FLAO</name>
<dbReference type="Pfam" id="PF05635">
    <property type="entry name" value="23S_rRNA_IVP"/>
    <property type="match status" value="1"/>
</dbReference>
<protein>
    <submittedName>
        <fullName evidence="1">Four helix bundle protein</fullName>
    </submittedName>
</protein>
<evidence type="ECO:0000313" key="1">
    <source>
        <dbReference type="EMBL" id="TXC81420.1"/>
    </source>
</evidence>
<dbReference type="InterPro" id="IPR012657">
    <property type="entry name" value="23S_rRNA-intervening_sequence"/>
</dbReference>
<reference evidence="1 2" key="1">
    <citation type="submission" date="2019-08" db="EMBL/GenBank/DDBJ databases">
        <title>Genome of Luteibaculum oceani JCM 18817.</title>
        <authorList>
            <person name="Bowman J.P."/>
        </authorList>
    </citation>
    <scope>NUCLEOTIDE SEQUENCE [LARGE SCALE GENOMIC DNA]</scope>
    <source>
        <strain evidence="1 2">JCM 18817</strain>
    </source>
</reference>
<dbReference type="AlphaFoldDB" id="A0A5C6V9J8"/>
<keyword evidence="2" id="KW-1185">Reference proteome</keyword>